<keyword evidence="2" id="KW-1185">Reference proteome</keyword>
<comment type="caution">
    <text evidence="1">The sequence shown here is derived from an EMBL/GenBank/DDBJ whole genome shotgun (WGS) entry which is preliminary data.</text>
</comment>
<dbReference type="EMBL" id="MU277623">
    <property type="protein sequence ID" value="KAI0054221.1"/>
    <property type="molecule type" value="Genomic_DNA"/>
</dbReference>
<gene>
    <name evidence="1" type="ORF">BV25DRAFT_1817297</name>
</gene>
<name>A0ACB8SED9_9AGAM</name>
<organism evidence="1 2">
    <name type="scientific">Artomyces pyxidatus</name>
    <dbReference type="NCBI Taxonomy" id="48021"/>
    <lineage>
        <taxon>Eukaryota</taxon>
        <taxon>Fungi</taxon>
        <taxon>Dikarya</taxon>
        <taxon>Basidiomycota</taxon>
        <taxon>Agaricomycotina</taxon>
        <taxon>Agaricomycetes</taxon>
        <taxon>Russulales</taxon>
        <taxon>Auriscalpiaceae</taxon>
        <taxon>Artomyces</taxon>
    </lineage>
</organism>
<evidence type="ECO:0000313" key="1">
    <source>
        <dbReference type="EMBL" id="KAI0054221.1"/>
    </source>
</evidence>
<accession>A0ACB8SED9</accession>
<sequence>PILIPSALYTQYNTLLQGLGVRQSFTAWMGGPVVQWADLGGRAVSSLSRAEKKAYIASLPKRLAEGLALFPVIN</sequence>
<proteinExistence type="predicted"/>
<feature type="non-terminal residue" evidence="1">
    <location>
        <position position="1"/>
    </location>
</feature>
<reference evidence="1" key="1">
    <citation type="submission" date="2021-03" db="EMBL/GenBank/DDBJ databases">
        <authorList>
            <consortium name="DOE Joint Genome Institute"/>
            <person name="Ahrendt S."/>
            <person name="Looney B.P."/>
            <person name="Miyauchi S."/>
            <person name="Morin E."/>
            <person name="Drula E."/>
            <person name="Courty P.E."/>
            <person name="Chicoki N."/>
            <person name="Fauchery L."/>
            <person name="Kohler A."/>
            <person name="Kuo A."/>
            <person name="Labutti K."/>
            <person name="Pangilinan J."/>
            <person name="Lipzen A."/>
            <person name="Riley R."/>
            <person name="Andreopoulos W."/>
            <person name="He G."/>
            <person name="Johnson J."/>
            <person name="Barry K.W."/>
            <person name="Grigoriev I.V."/>
            <person name="Nagy L."/>
            <person name="Hibbett D."/>
            <person name="Henrissat B."/>
            <person name="Matheny P.B."/>
            <person name="Labbe J."/>
            <person name="Martin F."/>
        </authorList>
    </citation>
    <scope>NUCLEOTIDE SEQUENCE</scope>
    <source>
        <strain evidence="1">HHB10654</strain>
    </source>
</reference>
<protein>
    <submittedName>
        <fullName evidence="1">Uncharacterized protein</fullName>
    </submittedName>
</protein>
<dbReference type="Proteomes" id="UP000814140">
    <property type="component" value="Unassembled WGS sequence"/>
</dbReference>
<evidence type="ECO:0000313" key="2">
    <source>
        <dbReference type="Proteomes" id="UP000814140"/>
    </source>
</evidence>
<reference evidence="1" key="2">
    <citation type="journal article" date="2022" name="New Phytol.">
        <title>Evolutionary transition to the ectomycorrhizal habit in the genomes of a hyperdiverse lineage of mushroom-forming fungi.</title>
        <authorList>
            <person name="Looney B."/>
            <person name="Miyauchi S."/>
            <person name="Morin E."/>
            <person name="Drula E."/>
            <person name="Courty P.E."/>
            <person name="Kohler A."/>
            <person name="Kuo A."/>
            <person name="LaButti K."/>
            <person name="Pangilinan J."/>
            <person name="Lipzen A."/>
            <person name="Riley R."/>
            <person name="Andreopoulos W."/>
            <person name="He G."/>
            <person name="Johnson J."/>
            <person name="Nolan M."/>
            <person name="Tritt A."/>
            <person name="Barry K.W."/>
            <person name="Grigoriev I.V."/>
            <person name="Nagy L.G."/>
            <person name="Hibbett D."/>
            <person name="Henrissat B."/>
            <person name="Matheny P.B."/>
            <person name="Labbe J."/>
            <person name="Martin F.M."/>
        </authorList>
    </citation>
    <scope>NUCLEOTIDE SEQUENCE</scope>
    <source>
        <strain evidence="1">HHB10654</strain>
    </source>
</reference>